<evidence type="ECO:0000256" key="2">
    <source>
        <dbReference type="ARBA" id="ARBA00005787"/>
    </source>
</evidence>
<name>A0ABY6L4J7_9ARAC</name>
<feature type="transmembrane region" description="Helical" evidence="7">
    <location>
        <begin position="66"/>
        <end position="89"/>
    </location>
</feature>
<dbReference type="PANTHER" id="PTHR31548:SF1">
    <property type="entry name" value="LD47387P"/>
    <property type="match status" value="1"/>
</dbReference>
<dbReference type="EMBL" id="CP092875">
    <property type="protein sequence ID" value="UYV75769.1"/>
    <property type="molecule type" value="Genomic_DNA"/>
</dbReference>
<evidence type="ECO:0000256" key="5">
    <source>
        <dbReference type="ARBA" id="ARBA00023136"/>
    </source>
</evidence>
<sequence>MNSTIKRCVSVRQEMTADPEFLNFGLWLVVVLSVALAMVFSLVAAVFAVINTVMTPVEVITGLAGLYLWNVIGMLLAWVGSGCWLGQFLSRLQNNVMSKEEQDQHWSSTGRAVLGYSFWLVVAAGFLMGLNLALVRLASRPPSRSRPQLAGSKHPEGAIMLY</sequence>
<organism evidence="8 9">
    <name type="scientific">Cordylochernes scorpioides</name>
    <dbReference type="NCBI Taxonomy" id="51811"/>
    <lineage>
        <taxon>Eukaryota</taxon>
        <taxon>Metazoa</taxon>
        <taxon>Ecdysozoa</taxon>
        <taxon>Arthropoda</taxon>
        <taxon>Chelicerata</taxon>
        <taxon>Arachnida</taxon>
        <taxon>Pseudoscorpiones</taxon>
        <taxon>Cheliferoidea</taxon>
        <taxon>Chernetidae</taxon>
        <taxon>Cordylochernes</taxon>
    </lineage>
</organism>
<evidence type="ECO:0000256" key="4">
    <source>
        <dbReference type="ARBA" id="ARBA00022989"/>
    </source>
</evidence>
<dbReference type="Pfam" id="PF25807">
    <property type="entry name" value="Clarin-2"/>
    <property type="match status" value="1"/>
</dbReference>
<evidence type="ECO:0000313" key="8">
    <source>
        <dbReference type="EMBL" id="UYV75769.1"/>
    </source>
</evidence>
<gene>
    <name evidence="8" type="ORF">LAZ67_13001276</name>
</gene>
<keyword evidence="5 7" id="KW-0472">Membrane</keyword>
<proteinExistence type="inferred from homology"/>
<comment type="subcellular location">
    <subcellularLocation>
        <location evidence="1">Membrane</location>
        <topology evidence="1">Multi-pass membrane protein</topology>
    </subcellularLocation>
</comment>
<reference evidence="8 9" key="1">
    <citation type="submission" date="2022-01" db="EMBL/GenBank/DDBJ databases">
        <title>A chromosomal length assembly of Cordylochernes scorpioides.</title>
        <authorList>
            <person name="Zeh D."/>
            <person name="Zeh J."/>
        </authorList>
    </citation>
    <scope>NUCLEOTIDE SEQUENCE [LARGE SCALE GENOMIC DNA]</scope>
    <source>
        <strain evidence="8">IN4F17</strain>
        <tissue evidence="8">Whole Body</tissue>
    </source>
</reference>
<feature type="transmembrane region" description="Helical" evidence="7">
    <location>
        <begin position="24"/>
        <end position="54"/>
    </location>
</feature>
<evidence type="ECO:0000256" key="7">
    <source>
        <dbReference type="SAM" id="Phobius"/>
    </source>
</evidence>
<feature type="region of interest" description="Disordered" evidence="6">
    <location>
        <begin position="142"/>
        <end position="162"/>
    </location>
</feature>
<dbReference type="PANTHER" id="PTHR31548">
    <property type="entry name" value="CLARIN"/>
    <property type="match status" value="1"/>
</dbReference>
<keyword evidence="9" id="KW-1185">Reference proteome</keyword>
<comment type="similarity">
    <text evidence="2">Belongs to the clarin family.</text>
</comment>
<accession>A0ABY6L4J7</accession>
<evidence type="ECO:0000256" key="3">
    <source>
        <dbReference type="ARBA" id="ARBA00022692"/>
    </source>
</evidence>
<feature type="transmembrane region" description="Helical" evidence="7">
    <location>
        <begin position="116"/>
        <end position="138"/>
    </location>
</feature>
<evidence type="ECO:0000256" key="6">
    <source>
        <dbReference type="SAM" id="MobiDB-lite"/>
    </source>
</evidence>
<dbReference type="InterPro" id="IPR026748">
    <property type="entry name" value="Clarin"/>
</dbReference>
<protein>
    <submittedName>
        <fullName evidence="8">Uncharacterized protein</fullName>
    </submittedName>
</protein>
<evidence type="ECO:0000313" key="9">
    <source>
        <dbReference type="Proteomes" id="UP001235939"/>
    </source>
</evidence>
<evidence type="ECO:0000256" key="1">
    <source>
        <dbReference type="ARBA" id="ARBA00004141"/>
    </source>
</evidence>
<keyword evidence="3 7" id="KW-0812">Transmembrane</keyword>
<keyword evidence="4 7" id="KW-1133">Transmembrane helix</keyword>
<dbReference type="Proteomes" id="UP001235939">
    <property type="component" value="Chromosome 13"/>
</dbReference>